<dbReference type="InterPro" id="IPR036396">
    <property type="entry name" value="Cyt_P450_sf"/>
</dbReference>
<keyword evidence="7 9" id="KW-0503">Monooxygenase</keyword>
<comment type="cofactor">
    <cofactor evidence="1 8">
        <name>heme</name>
        <dbReference type="ChEBI" id="CHEBI:30413"/>
    </cofactor>
</comment>
<comment type="caution">
    <text evidence="11">The sequence shown here is derived from an EMBL/GenBank/DDBJ whole genome shotgun (WGS) entry which is preliminary data.</text>
</comment>
<dbReference type="GO" id="GO:0016705">
    <property type="term" value="F:oxidoreductase activity, acting on paired donors, with incorporation or reduction of molecular oxygen"/>
    <property type="evidence" value="ECO:0007669"/>
    <property type="project" value="InterPro"/>
</dbReference>
<feature type="chain" id="PRO_5038866906" description="Cytochrome P450" evidence="10">
    <location>
        <begin position="20"/>
        <end position="571"/>
    </location>
</feature>
<evidence type="ECO:0000256" key="10">
    <source>
        <dbReference type="SAM" id="SignalP"/>
    </source>
</evidence>
<dbReference type="GO" id="GO:0004497">
    <property type="term" value="F:monooxygenase activity"/>
    <property type="evidence" value="ECO:0007669"/>
    <property type="project" value="UniProtKB-KW"/>
</dbReference>
<protein>
    <recommendedName>
        <fullName evidence="13">Cytochrome P450</fullName>
    </recommendedName>
</protein>
<dbReference type="GO" id="GO:0005506">
    <property type="term" value="F:iron ion binding"/>
    <property type="evidence" value="ECO:0007669"/>
    <property type="project" value="InterPro"/>
</dbReference>
<dbReference type="PANTHER" id="PTHR47946:SF6">
    <property type="entry name" value="CYTOCHROME P450 78A7"/>
    <property type="match status" value="1"/>
</dbReference>
<dbReference type="FunFam" id="1.10.630.10:FF:000016">
    <property type="entry name" value="Cytochrome P450 78A5"/>
    <property type="match status" value="1"/>
</dbReference>
<evidence type="ECO:0000256" key="8">
    <source>
        <dbReference type="PIRSR" id="PIRSR602401-1"/>
    </source>
</evidence>
<dbReference type="GO" id="GO:0020037">
    <property type="term" value="F:heme binding"/>
    <property type="evidence" value="ECO:0007669"/>
    <property type="project" value="InterPro"/>
</dbReference>
<dbReference type="OrthoDB" id="1470350at2759"/>
<dbReference type="Pfam" id="PF00067">
    <property type="entry name" value="p450"/>
    <property type="match status" value="1"/>
</dbReference>
<keyword evidence="10" id="KW-0732">Signal</keyword>
<dbReference type="InterPro" id="IPR017972">
    <property type="entry name" value="Cyt_P450_CS"/>
</dbReference>
<keyword evidence="4 8" id="KW-0479">Metal-binding</keyword>
<evidence type="ECO:0000256" key="3">
    <source>
        <dbReference type="ARBA" id="ARBA00022617"/>
    </source>
</evidence>
<dbReference type="PROSITE" id="PS00086">
    <property type="entry name" value="CYTOCHROME_P450"/>
    <property type="match status" value="1"/>
</dbReference>
<feature type="binding site" description="axial binding residue" evidence="8">
    <location>
        <position position="502"/>
    </location>
    <ligand>
        <name>heme</name>
        <dbReference type="ChEBI" id="CHEBI:30413"/>
    </ligand>
    <ligandPart>
        <name>Fe</name>
        <dbReference type="ChEBI" id="CHEBI:18248"/>
    </ligandPart>
</feature>
<evidence type="ECO:0000313" key="11">
    <source>
        <dbReference type="EMBL" id="KAI5065634.1"/>
    </source>
</evidence>
<dbReference type="PRINTS" id="PR00463">
    <property type="entry name" value="EP450I"/>
</dbReference>
<evidence type="ECO:0008006" key="13">
    <source>
        <dbReference type="Google" id="ProtNLM"/>
    </source>
</evidence>
<keyword evidence="6 8" id="KW-0408">Iron</keyword>
<dbReference type="SUPFAM" id="SSF48264">
    <property type="entry name" value="Cytochrome P450"/>
    <property type="match status" value="1"/>
</dbReference>
<evidence type="ECO:0000256" key="7">
    <source>
        <dbReference type="ARBA" id="ARBA00023033"/>
    </source>
</evidence>
<evidence type="ECO:0000256" key="9">
    <source>
        <dbReference type="RuleBase" id="RU000461"/>
    </source>
</evidence>
<name>A0A9D4Z8K6_ADICA</name>
<keyword evidence="3 8" id="KW-0349">Heme</keyword>
<dbReference type="EMBL" id="JABFUD020000019">
    <property type="protein sequence ID" value="KAI5065634.1"/>
    <property type="molecule type" value="Genomic_DNA"/>
</dbReference>
<comment type="similarity">
    <text evidence="2 9">Belongs to the cytochrome P450 family.</text>
</comment>
<dbReference type="Proteomes" id="UP000886520">
    <property type="component" value="Chromosome 19"/>
</dbReference>
<evidence type="ECO:0000256" key="6">
    <source>
        <dbReference type="ARBA" id="ARBA00023004"/>
    </source>
</evidence>
<keyword evidence="12" id="KW-1185">Reference proteome</keyword>
<gene>
    <name evidence="11" type="ORF">GOP47_0020329</name>
</gene>
<evidence type="ECO:0000256" key="2">
    <source>
        <dbReference type="ARBA" id="ARBA00010617"/>
    </source>
</evidence>
<evidence type="ECO:0000256" key="5">
    <source>
        <dbReference type="ARBA" id="ARBA00023002"/>
    </source>
</evidence>
<evidence type="ECO:0000256" key="4">
    <source>
        <dbReference type="ARBA" id="ARBA00022723"/>
    </source>
</evidence>
<feature type="signal peptide" evidence="10">
    <location>
        <begin position="1"/>
        <end position="19"/>
    </location>
</feature>
<evidence type="ECO:0000256" key="1">
    <source>
        <dbReference type="ARBA" id="ARBA00001971"/>
    </source>
</evidence>
<accession>A0A9D4Z8K6</accession>
<keyword evidence="5 9" id="KW-0560">Oxidoreductase</keyword>
<dbReference type="InterPro" id="IPR051996">
    <property type="entry name" value="Cytochrome_P450_78A"/>
</dbReference>
<reference evidence="11" key="1">
    <citation type="submission" date="2021-01" db="EMBL/GenBank/DDBJ databases">
        <title>Adiantum capillus-veneris genome.</title>
        <authorList>
            <person name="Fang Y."/>
            <person name="Liao Q."/>
        </authorList>
    </citation>
    <scope>NUCLEOTIDE SEQUENCE</scope>
    <source>
        <strain evidence="11">H3</strain>
        <tissue evidence="11">Leaf</tissue>
    </source>
</reference>
<dbReference type="InterPro" id="IPR002401">
    <property type="entry name" value="Cyt_P450_E_grp-I"/>
</dbReference>
<dbReference type="PANTHER" id="PTHR47946">
    <property type="entry name" value="CYTOCHROME P450 78A7-RELATED"/>
    <property type="match status" value="1"/>
</dbReference>
<dbReference type="Gene3D" id="1.10.630.10">
    <property type="entry name" value="Cytochrome P450"/>
    <property type="match status" value="1"/>
</dbReference>
<dbReference type="InterPro" id="IPR001128">
    <property type="entry name" value="Cyt_P450"/>
</dbReference>
<dbReference type="PRINTS" id="PR00385">
    <property type="entry name" value="P450"/>
</dbReference>
<evidence type="ECO:0000313" key="12">
    <source>
        <dbReference type="Proteomes" id="UP000886520"/>
    </source>
</evidence>
<sequence>MSFPCLLFLLQLSLRPCIASAMELSLSLRSEKAPWWSVSLPFMASLPSLSSLQLSLLISGAVMLWACTVMLHWATPGGTAWGRAQTNGLRNYIPGPRGWPVIGSLLEMGDQAHVRLAKLATSCSARSLMAFSLGDTRVILTCVPDVAKEILCSSSFADRPIKSSARSLLFDRAIGFAPHGAYWRNLRRLASTCLFAPRRIAEHESRRQEETTRMLQAMGAAMTRDGVVPVRLYLQRAAVNNIMGTVFGRTYEFGARCEEGEQLQAMVREGFELLGAVNWQDHLAWLNLLGFLDTKRISSRCSTLVSEVKKFVQNIIDEHRLSGKSHGSGDQSDFVDVLLSLDDSEKLADDDMIAVLWEMIFRGTDTTAILTEWVLAELTLHPEMQKRLQEELDAVAGPNGTIEESQLPQLPYLQAVIKETLRMHPPGPLLSWARLATEDVQVAGHVVPAGTTAMVNMWAITHDEQIWKGAGEFRPDRFVEESVDIRGSDLRLAPFGAGRRVCPGRALGYATVQLWVARLLINFRWAPHPATPICLFDHLKLSCEMKHPLLVCPSPRFGSASCAPPTLAQCL</sequence>
<organism evidence="11 12">
    <name type="scientific">Adiantum capillus-veneris</name>
    <name type="common">Maidenhair fern</name>
    <dbReference type="NCBI Taxonomy" id="13818"/>
    <lineage>
        <taxon>Eukaryota</taxon>
        <taxon>Viridiplantae</taxon>
        <taxon>Streptophyta</taxon>
        <taxon>Embryophyta</taxon>
        <taxon>Tracheophyta</taxon>
        <taxon>Polypodiopsida</taxon>
        <taxon>Polypodiidae</taxon>
        <taxon>Polypodiales</taxon>
        <taxon>Pteridineae</taxon>
        <taxon>Pteridaceae</taxon>
        <taxon>Vittarioideae</taxon>
        <taxon>Adiantum</taxon>
    </lineage>
</organism>
<dbReference type="AlphaFoldDB" id="A0A9D4Z8K6"/>
<proteinExistence type="inferred from homology"/>